<keyword evidence="5" id="KW-1185">Reference proteome</keyword>
<accession>A0ABU3KI99</accession>
<keyword evidence="2" id="KW-0732">Signal</keyword>
<dbReference type="InterPro" id="IPR018976">
    <property type="entry name" value="Imelysin-like"/>
</dbReference>
<organism evidence="4 5">
    <name type="scientific">Rhodoferax potami</name>
    <dbReference type="NCBI Taxonomy" id="3068338"/>
    <lineage>
        <taxon>Bacteria</taxon>
        <taxon>Pseudomonadati</taxon>
        <taxon>Pseudomonadota</taxon>
        <taxon>Betaproteobacteria</taxon>
        <taxon>Burkholderiales</taxon>
        <taxon>Comamonadaceae</taxon>
        <taxon>Rhodoferax</taxon>
    </lineage>
</organism>
<proteinExistence type="predicted"/>
<dbReference type="Pfam" id="PF09375">
    <property type="entry name" value="Peptidase_M75"/>
    <property type="match status" value="1"/>
</dbReference>
<comment type="caution">
    <text evidence="4">The sequence shown here is derived from an EMBL/GenBank/DDBJ whole genome shotgun (WGS) entry which is preliminary data.</text>
</comment>
<sequence>MPAGALLERRSVRTLDFWPTRSAQVQALAQVAKDASAEALAARVRAAGVGAKGLPALEWLLWVQATEPGAQALAAAISGEVSAEAGTLLQAYQTAAQAPDSDSVDEAKAWADYGEFFTQCMGSLDQLRLKKMRVNTRGKDSAIWVRGLSGQTAAAWQAQWESIANFLTGDSAGNCAPSNDAVARSFTDLLRSRGHLAPATQLAQQLATTCRAVHEARPQTASSVLRAQHSIAALCTLASDMGARLFDFSQGFTDADGD</sequence>
<name>A0ABU3KI99_9BURK</name>
<reference evidence="4 5" key="1">
    <citation type="submission" date="2023-08" db="EMBL/GenBank/DDBJ databases">
        <title>Rhodoferax potami sp. nov. and Rhodoferax mekongensis sp. nov., isolated from the Mekong River in Thailand.</title>
        <authorList>
            <person name="Kitikhun S."/>
            <person name="Charoenyingcharoen P."/>
            <person name="Siriarchawattana P."/>
            <person name="Likhitrattanapisal S."/>
            <person name="Nilsakha T."/>
            <person name="Chanpet A."/>
            <person name="Rattanawaree P."/>
            <person name="Ingsriswang S."/>
        </authorList>
    </citation>
    <scope>NUCLEOTIDE SEQUENCE [LARGE SCALE GENOMIC DNA]</scope>
    <source>
        <strain evidence="4 5">TBRC 17660</strain>
    </source>
</reference>
<protein>
    <submittedName>
        <fullName evidence="4">Imelysin family protein</fullName>
    </submittedName>
</protein>
<dbReference type="Proteomes" id="UP001321700">
    <property type="component" value="Unassembled WGS sequence"/>
</dbReference>
<evidence type="ECO:0000313" key="5">
    <source>
        <dbReference type="Proteomes" id="UP001321700"/>
    </source>
</evidence>
<evidence type="ECO:0000259" key="3">
    <source>
        <dbReference type="Pfam" id="PF09375"/>
    </source>
</evidence>
<feature type="domain" description="Imelysin-like" evidence="3">
    <location>
        <begin position="13"/>
        <end position="216"/>
    </location>
</feature>
<gene>
    <name evidence="4" type="ORF">RAE19_01640</name>
</gene>
<dbReference type="Gene3D" id="1.20.1420.20">
    <property type="entry name" value="M75 peptidase, HXXE motif"/>
    <property type="match status" value="1"/>
</dbReference>
<dbReference type="RefSeq" id="WP_313873279.1">
    <property type="nucleotide sequence ID" value="NZ_JAVBIK010000001.1"/>
</dbReference>
<comment type="subcellular location">
    <subcellularLocation>
        <location evidence="1">Cell envelope</location>
    </subcellularLocation>
</comment>
<dbReference type="EMBL" id="JAVBIK010000001">
    <property type="protein sequence ID" value="MDT7517456.1"/>
    <property type="molecule type" value="Genomic_DNA"/>
</dbReference>
<evidence type="ECO:0000313" key="4">
    <source>
        <dbReference type="EMBL" id="MDT7517456.1"/>
    </source>
</evidence>
<evidence type="ECO:0000256" key="2">
    <source>
        <dbReference type="ARBA" id="ARBA00022729"/>
    </source>
</evidence>
<dbReference type="InterPro" id="IPR038352">
    <property type="entry name" value="Imelysin_sf"/>
</dbReference>
<evidence type="ECO:0000256" key="1">
    <source>
        <dbReference type="ARBA" id="ARBA00004196"/>
    </source>
</evidence>